<keyword evidence="2" id="KW-1185">Reference proteome</keyword>
<name>A0A392W9Z3_9FABA</name>
<evidence type="ECO:0000313" key="2">
    <source>
        <dbReference type="Proteomes" id="UP000265520"/>
    </source>
</evidence>
<protein>
    <submittedName>
        <fullName evidence="1">Uncharacterized protein</fullName>
    </submittedName>
</protein>
<dbReference type="AlphaFoldDB" id="A0A392W9Z3"/>
<proteinExistence type="predicted"/>
<dbReference type="EMBL" id="LXQA011419052">
    <property type="protein sequence ID" value="MCI96599.1"/>
    <property type="molecule type" value="Genomic_DNA"/>
</dbReference>
<accession>A0A392W9Z3</accession>
<organism evidence="1 2">
    <name type="scientific">Trifolium medium</name>
    <dbReference type="NCBI Taxonomy" id="97028"/>
    <lineage>
        <taxon>Eukaryota</taxon>
        <taxon>Viridiplantae</taxon>
        <taxon>Streptophyta</taxon>
        <taxon>Embryophyta</taxon>
        <taxon>Tracheophyta</taxon>
        <taxon>Spermatophyta</taxon>
        <taxon>Magnoliopsida</taxon>
        <taxon>eudicotyledons</taxon>
        <taxon>Gunneridae</taxon>
        <taxon>Pentapetalae</taxon>
        <taxon>rosids</taxon>
        <taxon>fabids</taxon>
        <taxon>Fabales</taxon>
        <taxon>Fabaceae</taxon>
        <taxon>Papilionoideae</taxon>
        <taxon>50 kb inversion clade</taxon>
        <taxon>NPAAA clade</taxon>
        <taxon>Hologalegina</taxon>
        <taxon>IRL clade</taxon>
        <taxon>Trifolieae</taxon>
        <taxon>Trifolium</taxon>
    </lineage>
</organism>
<dbReference type="Proteomes" id="UP000265520">
    <property type="component" value="Unassembled WGS sequence"/>
</dbReference>
<sequence>TSEKVFCASGVGVAFAGAGEIIQGQRQMDVVMATGKTLRILNQH</sequence>
<evidence type="ECO:0000313" key="1">
    <source>
        <dbReference type="EMBL" id="MCI96599.1"/>
    </source>
</evidence>
<feature type="non-terminal residue" evidence="1">
    <location>
        <position position="1"/>
    </location>
</feature>
<comment type="caution">
    <text evidence="1">The sequence shown here is derived from an EMBL/GenBank/DDBJ whole genome shotgun (WGS) entry which is preliminary data.</text>
</comment>
<reference evidence="1 2" key="1">
    <citation type="journal article" date="2018" name="Front. Plant Sci.">
        <title>Red Clover (Trifolium pratense) and Zigzag Clover (T. medium) - A Picture of Genomic Similarities and Differences.</title>
        <authorList>
            <person name="Dluhosova J."/>
            <person name="Istvanek J."/>
            <person name="Nedelnik J."/>
            <person name="Repkova J."/>
        </authorList>
    </citation>
    <scope>NUCLEOTIDE SEQUENCE [LARGE SCALE GENOMIC DNA]</scope>
    <source>
        <strain evidence="2">cv. 10/8</strain>
        <tissue evidence="1">Leaf</tissue>
    </source>
</reference>